<evidence type="ECO:0000256" key="3">
    <source>
        <dbReference type="ARBA" id="ARBA00022833"/>
    </source>
</evidence>
<keyword evidence="3" id="KW-0862">Zinc</keyword>
<keyword evidence="1" id="KW-0479">Metal-binding</keyword>
<dbReference type="PANTHER" id="PTHR43223">
    <property type="entry name" value="ALKYL/ARYL-SULFATASE"/>
    <property type="match status" value="1"/>
</dbReference>
<dbReference type="InterPro" id="IPR038536">
    <property type="entry name" value="Alkyl/aryl-sulf_dimr_sf"/>
</dbReference>
<evidence type="ECO:0000256" key="5">
    <source>
        <dbReference type="SAM" id="MobiDB-lite"/>
    </source>
</evidence>
<dbReference type="InterPro" id="IPR001279">
    <property type="entry name" value="Metallo-B-lactamas"/>
</dbReference>
<evidence type="ECO:0000256" key="2">
    <source>
        <dbReference type="ARBA" id="ARBA00022801"/>
    </source>
</evidence>
<keyword evidence="8" id="KW-1185">Reference proteome</keyword>
<evidence type="ECO:0000259" key="6">
    <source>
        <dbReference type="SMART" id="SM00849"/>
    </source>
</evidence>
<dbReference type="GO" id="GO:0046983">
    <property type="term" value="F:protein dimerization activity"/>
    <property type="evidence" value="ECO:0007669"/>
    <property type="project" value="InterPro"/>
</dbReference>
<dbReference type="Proteomes" id="UP000054740">
    <property type="component" value="Unassembled WGS sequence"/>
</dbReference>
<feature type="compositionally biased region" description="Basic and acidic residues" evidence="5">
    <location>
        <begin position="9"/>
        <end position="19"/>
    </location>
</feature>
<dbReference type="GO" id="GO:0016787">
    <property type="term" value="F:hydrolase activity"/>
    <property type="evidence" value="ECO:0007669"/>
    <property type="project" value="UniProtKB-KW"/>
</dbReference>
<dbReference type="InterPro" id="IPR052195">
    <property type="entry name" value="Bact_Alkyl/Aryl-Sulfatase"/>
</dbReference>
<dbReference type="PANTHER" id="PTHR43223:SF2">
    <property type="entry name" value="METALLO-BETA-LACTAMASE DOMAIN-CONTAINING PROTEIN"/>
    <property type="match status" value="1"/>
</dbReference>
<dbReference type="Gene3D" id="3.60.15.30">
    <property type="entry name" value="Metallo-beta-lactamase domain"/>
    <property type="match status" value="1"/>
</dbReference>
<dbReference type="InterPro" id="IPR036527">
    <property type="entry name" value="SCP2_sterol-bd_dom_sf"/>
</dbReference>
<evidence type="ECO:0000256" key="1">
    <source>
        <dbReference type="ARBA" id="ARBA00022723"/>
    </source>
</evidence>
<protein>
    <submittedName>
        <fullName evidence="7">Beta-lactamase domain-containing protein</fullName>
    </submittedName>
</protein>
<reference evidence="8" key="1">
    <citation type="submission" date="2016-01" db="EMBL/GenBank/DDBJ databases">
        <authorList>
            <person name="Peeters C."/>
        </authorList>
    </citation>
    <scope>NUCLEOTIDE SEQUENCE [LARGE SCALE GENOMIC DNA]</scope>
</reference>
<comment type="similarity">
    <text evidence="4">Belongs to the metallo-beta-lactamase superfamily. Type III sulfatase family.</text>
</comment>
<dbReference type="GO" id="GO:0046872">
    <property type="term" value="F:metal ion binding"/>
    <property type="evidence" value="ECO:0007669"/>
    <property type="project" value="UniProtKB-KW"/>
</dbReference>
<dbReference type="Pfam" id="PF14863">
    <property type="entry name" value="Alkyl_sulf_dimr"/>
    <property type="match status" value="1"/>
</dbReference>
<dbReference type="Pfam" id="PF00753">
    <property type="entry name" value="Lactamase_B"/>
    <property type="match status" value="1"/>
</dbReference>
<accession>A0A158GZ20</accession>
<dbReference type="InterPro" id="IPR029228">
    <property type="entry name" value="Alkyl_sulf_dimr"/>
</dbReference>
<dbReference type="AlphaFoldDB" id="A0A158GZ20"/>
<dbReference type="Gene3D" id="3.30.1050.10">
    <property type="entry name" value="SCP2 sterol-binding domain"/>
    <property type="match status" value="1"/>
</dbReference>
<evidence type="ECO:0000313" key="8">
    <source>
        <dbReference type="Proteomes" id="UP000054740"/>
    </source>
</evidence>
<feature type="region of interest" description="Disordered" evidence="5">
    <location>
        <begin position="1"/>
        <end position="20"/>
    </location>
</feature>
<dbReference type="SMART" id="SM00849">
    <property type="entry name" value="Lactamase_B"/>
    <property type="match status" value="1"/>
</dbReference>
<gene>
    <name evidence="7" type="ORF">AWB70_02705</name>
</gene>
<evidence type="ECO:0000256" key="4">
    <source>
        <dbReference type="ARBA" id="ARBA00033751"/>
    </source>
</evidence>
<organism evidence="7 8">
    <name type="scientific">Caballeronia cordobensis</name>
    <name type="common">Burkholderia cordobensis</name>
    <dbReference type="NCBI Taxonomy" id="1353886"/>
    <lineage>
        <taxon>Bacteria</taxon>
        <taxon>Pseudomonadati</taxon>
        <taxon>Pseudomonadota</taxon>
        <taxon>Betaproteobacteria</taxon>
        <taxon>Burkholderiales</taxon>
        <taxon>Burkholderiaceae</taxon>
        <taxon>Caballeronia</taxon>
    </lineage>
</organism>
<dbReference type="Pfam" id="PF14864">
    <property type="entry name" value="Alkyl_sulf_C"/>
    <property type="match status" value="1"/>
</dbReference>
<evidence type="ECO:0000313" key="7">
    <source>
        <dbReference type="EMBL" id="SAL37414.1"/>
    </source>
</evidence>
<name>A0A158GZ20_CABCO</name>
<dbReference type="Gene3D" id="1.25.40.880">
    <property type="entry name" value="Alkyl sulfatase, dimerisation domain"/>
    <property type="match status" value="1"/>
</dbReference>
<dbReference type="SUPFAM" id="SSF55718">
    <property type="entry name" value="SCP-like"/>
    <property type="match status" value="1"/>
</dbReference>
<proteinExistence type="inferred from homology"/>
<feature type="domain" description="Metallo-beta-lactamase" evidence="6">
    <location>
        <begin position="74"/>
        <end position="289"/>
    </location>
</feature>
<dbReference type="EMBL" id="FCNY02000006">
    <property type="protein sequence ID" value="SAL37414.1"/>
    <property type="molecule type" value="Genomic_DNA"/>
</dbReference>
<dbReference type="InterPro" id="IPR029229">
    <property type="entry name" value="Alkyl_sulf_C"/>
</dbReference>
<dbReference type="InterPro" id="IPR036866">
    <property type="entry name" value="RibonucZ/Hydroxyglut_hydro"/>
</dbReference>
<dbReference type="SUPFAM" id="SSF56281">
    <property type="entry name" value="Metallo-hydrolase/oxidoreductase"/>
    <property type="match status" value="1"/>
</dbReference>
<sequence>MKSGATETHITDTHEDRSVNSEAFYRGGQDHNKMAAPNGAIVNGDFLRFAAKTQSRMQVHQVCEGLRVITGYHSVNCIVVEGLTGLIVIETGTKFGHGRDLRAIIRSFSDKPVKALIYSHHHYIGGAAGLLDGERIEEVQVFAHPQTEQLAATTSNMLGPMQLRRIGIQFGAYLPDRGPDARLGKGEKSFDDPHLNAFAPLAVTHAVADGESITVDGVSMRFHHIIGDTRDSLAIEFPDLDAVVANSALAPMAYPMYTLRGDFFRTPDELIAALDLLRDLDYTHVIPVHGNPYLDRASAQAALTAHRDAYAFIWNQCLRAINRGMTPDEMVASIRLPEHLLNDPVLYPGYVDWEYGIRGIYRGLVGWYSEDGADLHPPARGELGGVLVEGFGGASAFLDRARTAMDERKYNLAASLASLLMAAEPDNRAARQLKAAALRAMAQSTRTGIQTRNFMLTEALHLEGKTDWHIPSPHSFFGAPSVDSLMQRPPQEQVKLLEQRVDANAAAALRANVAFRFDGHGECGLLLRPSVAEFRSEAPAHADVTFSLDARTMARLSLRETGLAEAIEAGDVRVSGNETLISKIEKALTLASSAVSSER</sequence>
<keyword evidence="2" id="KW-0378">Hydrolase</keyword>